<dbReference type="RefSeq" id="WP_380802896.1">
    <property type="nucleotide sequence ID" value="NZ_JBHSFZ010000006.1"/>
</dbReference>
<dbReference type="EMBL" id="JBHSFZ010000006">
    <property type="protein sequence ID" value="MFC4593577.1"/>
    <property type="molecule type" value="Genomic_DNA"/>
</dbReference>
<reference evidence="2" key="1">
    <citation type="journal article" date="2019" name="Int. J. Syst. Evol. Microbiol.">
        <title>The Global Catalogue of Microorganisms (GCM) 10K type strain sequencing project: providing services to taxonomists for standard genome sequencing and annotation.</title>
        <authorList>
            <consortium name="The Broad Institute Genomics Platform"/>
            <consortium name="The Broad Institute Genome Sequencing Center for Infectious Disease"/>
            <person name="Wu L."/>
            <person name="Ma J."/>
        </authorList>
    </citation>
    <scope>NUCLEOTIDE SEQUENCE [LARGE SCALE GENOMIC DNA]</scope>
    <source>
        <strain evidence="2">NBRC 103632</strain>
    </source>
</reference>
<protein>
    <submittedName>
        <fullName evidence="1">TadE/TadG family type IV pilus assembly protein</fullName>
    </submittedName>
</protein>
<keyword evidence="2" id="KW-1185">Reference proteome</keyword>
<comment type="caution">
    <text evidence="1">The sequence shown here is derived from an EMBL/GenBank/DDBJ whole genome shotgun (WGS) entry which is preliminary data.</text>
</comment>
<sequence length="227" mass="24261">MNKSPSAPVQPASNRAPLSLRQKLLRCQSGIALTEFAMAFPILMILATSGLELTNYALTVKRVGELAVMVSDNASRMGSQSAINNKPVSEAEINDVFVGADLQASGLNIEQKGKIVLSSLQTNADGGQTIKWQRCFGGDAYHSAYGSEGTGATGTSFTGMGPTGQEIRAATGTAVMVVEVHYTYNRLMPIISLPLRDITEFSAYNVRDSRDITQVYNSENVTPSTCT</sequence>
<organism evidence="1 2">
    <name type="scientific">Sphingobium tyrosinilyticum</name>
    <dbReference type="NCBI Taxonomy" id="2715436"/>
    <lineage>
        <taxon>Bacteria</taxon>
        <taxon>Pseudomonadati</taxon>
        <taxon>Pseudomonadota</taxon>
        <taxon>Alphaproteobacteria</taxon>
        <taxon>Sphingomonadales</taxon>
        <taxon>Sphingomonadaceae</taxon>
        <taxon>Sphingobium</taxon>
    </lineage>
</organism>
<gene>
    <name evidence="1" type="ORF">ACFO3E_05145</name>
</gene>
<name>A0ABV9EW10_9SPHN</name>
<dbReference type="Proteomes" id="UP001595957">
    <property type="component" value="Unassembled WGS sequence"/>
</dbReference>
<accession>A0ABV9EW10</accession>
<evidence type="ECO:0000313" key="1">
    <source>
        <dbReference type="EMBL" id="MFC4593577.1"/>
    </source>
</evidence>
<evidence type="ECO:0000313" key="2">
    <source>
        <dbReference type="Proteomes" id="UP001595957"/>
    </source>
</evidence>
<proteinExistence type="predicted"/>